<proteinExistence type="predicted"/>
<evidence type="ECO:0000313" key="4">
    <source>
        <dbReference type="Proteomes" id="UP000050874"/>
    </source>
</evidence>
<keyword evidence="1" id="KW-0472">Membrane</keyword>
<evidence type="ECO:0000313" key="3">
    <source>
        <dbReference type="EMBL" id="KRO39872.1"/>
    </source>
</evidence>
<evidence type="ECO:0000259" key="2">
    <source>
        <dbReference type="Pfam" id="PF02517"/>
    </source>
</evidence>
<name>A0A0R2PS51_9GAMM</name>
<dbReference type="GO" id="GO:0080120">
    <property type="term" value="P:CAAX-box protein maturation"/>
    <property type="evidence" value="ECO:0007669"/>
    <property type="project" value="UniProtKB-ARBA"/>
</dbReference>
<dbReference type="Proteomes" id="UP000050874">
    <property type="component" value="Unassembled WGS sequence"/>
</dbReference>
<feature type="transmembrane region" description="Helical" evidence="1">
    <location>
        <begin position="54"/>
        <end position="77"/>
    </location>
</feature>
<keyword evidence="1" id="KW-0812">Transmembrane</keyword>
<feature type="transmembrane region" description="Helical" evidence="1">
    <location>
        <begin position="139"/>
        <end position="165"/>
    </location>
</feature>
<dbReference type="InterPro" id="IPR003675">
    <property type="entry name" value="Rce1/LyrA-like_dom"/>
</dbReference>
<reference evidence="4" key="1">
    <citation type="submission" date="2015-10" db="EMBL/GenBank/DDBJ databases">
        <title>Metagenome-Assembled Genomes uncover a global brackish microbiome.</title>
        <authorList>
            <person name="Hugerth L.W."/>
            <person name="Larsson J."/>
            <person name="Alneberg J."/>
            <person name="Lindh M.V."/>
            <person name="Legrand C."/>
            <person name="Pinhassi J."/>
            <person name="Andersson A."/>
        </authorList>
    </citation>
    <scope>NUCLEOTIDE SEQUENCE [LARGE SCALE GENOMIC DNA]</scope>
</reference>
<comment type="caution">
    <text evidence="3">The sequence shown here is derived from an EMBL/GenBank/DDBJ whole genome shotgun (WGS) entry which is preliminary data.</text>
</comment>
<organism evidence="3 4">
    <name type="scientific">SAR86 cluster bacterium BACL1 MAG-120920-bin57</name>
    <dbReference type="NCBI Taxonomy" id="1655571"/>
    <lineage>
        <taxon>Bacteria</taxon>
        <taxon>Pseudomonadati</taxon>
        <taxon>Pseudomonadota</taxon>
        <taxon>Gammaproteobacteria</taxon>
        <taxon>SAR86 cluster</taxon>
    </lineage>
</organism>
<evidence type="ECO:0000256" key="1">
    <source>
        <dbReference type="SAM" id="Phobius"/>
    </source>
</evidence>
<keyword evidence="1" id="KW-1133">Transmembrane helix</keyword>
<dbReference type="GO" id="GO:0004175">
    <property type="term" value="F:endopeptidase activity"/>
    <property type="evidence" value="ECO:0007669"/>
    <property type="project" value="UniProtKB-ARBA"/>
</dbReference>
<dbReference type="EMBL" id="LIAV01000189">
    <property type="protein sequence ID" value="KRO39872.1"/>
    <property type="molecule type" value="Genomic_DNA"/>
</dbReference>
<gene>
    <name evidence="3" type="ORF">ABR63_06175</name>
</gene>
<sequence>MYRMIKENYFVIKIFIIGLLGVLSLLLSNFQYSIELPQEITSQFSSREIQLLLLVNPLIFLFIAVLIGSICFGKVGLKAPILSSKFDLQKLQPLIREFLKVGVISGIGVGVILILISVFSEKMINSELVNSPLNSELSLVTRLMYGGITEEIIMRFGLMTFLVWIMSKITKSESNSVFLVAILISSLLFAVAHLPLVYATVEVVSLSLLTYILIGNSIGGLVYGYLYWKKGLECSMISHMTTHITFVVVNFLF</sequence>
<accession>A0A0R2PS51</accession>
<feature type="transmembrane region" description="Helical" evidence="1">
    <location>
        <begin position="12"/>
        <end position="34"/>
    </location>
</feature>
<feature type="transmembrane region" description="Helical" evidence="1">
    <location>
        <begin position="98"/>
        <end position="119"/>
    </location>
</feature>
<feature type="domain" description="CAAX prenyl protease 2/Lysostaphin resistance protein A-like" evidence="2">
    <location>
        <begin position="138"/>
        <end position="242"/>
    </location>
</feature>
<feature type="transmembrane region" description="Helical" evidence="1">
    <location>
        <begin position="208"/>
        <end position="228"/>
    </location>
</feature>
<feature type="transmembrane region" description="Helical" evidence="1">
    <location>
        <begin position="177"/>
        <end position="196"/>
    </location>
</feature>
<protein>
    <recommendedName>
        <fullName evidence="2">CAAX prenyl protease 2/Lysostaphin resistance protein A-like domain-containing protein</fullName>
    </recommendedName>
</protein>
<dbReference type="AlphaFoldDB" id="A0A0R2PS51"/>
<dbReference type="Pfam" id="PF02517">
    <property type="entry name" value="Rce1-like"/>
    <property type="match status" value="1"/>
</dbReference>